<evidence type="ECO:0000313" key="2">
    <source>
        <dbReference type="EMBL" id="KAH3829092.1"/>
    </source>
</evidence>
<dbReference type="InterPro" id="IPR029526">
    <property type="entry name" value="PGBD"/>
</dbReference>
<evidence type="ECO:0000313" key="3">
    <source>
        <dbReference type="Proteomes" id="UP000828390"/>
    </source>
</evidence>
<reference evidence="2" key="1">
    <citation type="journal article" date="2019" name="bioRxiv">
        <title>The Genome of the Zebra Mussel, Dreissena polymorpha: A Resource for Invasive Species Research.</title>
        <authorList>
            <person name="McCartney M.A."/>
            <person name="Auch B."/>
            <person name="Kono T."/>
            <person name="Mallez S."/>
            <person name="Zhang Y."/>
            <person name="Obille A."/>
            <person name="Becker A."/>
            <person name="Abrahante J.E."/>
            <person name="Garbe J."/>
            <person name="Badalamenti J.P."/>
            <person name="Herman A."/>
            <person name="Mangelson H."/>
            <person name="Liachko I."/>
            <person name="Sullivan S."/>
            <person name="Sone E.D."/>
            <person name="Koren S."/>
            <person name="Silverstein K.A.T."/>
            <person name="Beckman K.B."/>
            <person name="Gohl D.M."/>
        </authorList>
    </citation>
    <scope>NUCLEOTIDE SEQUENCE</scope>
    <source>
        <strain evidence="2">Duluth1</strain>
        <tissue evidence="2">Whole animal</tissue>
    </source>
</reference>
<sequence length="84" mass="9593">MCLTEPLNPQEELPIMTNFIIYEHMSGTFGDCYTLGKQVVVDEAMVKFNGHISMKQYMQAKPIKRGIKQRLFAKHACPLMGCQL</sequence>
<reference evidence="2" key="2">
    <citation type="submission" date="2020-11" db="EMBL/GenBank/DDBJ databases">
        <authorList>
            <person name="McCartney M.A."/>
            <person name="Auch B."/>
            <person name="Kono T."/>
            <person name="Mallez S."/>
            <person name="Becker A."/>
            <person name="Gohl D.M."/>
            <person name="Silverstein K.A.T."/>
            <person name="Koren S."/>
            <person name="Bechman K.B."/>
            <person name="Herman A."/>
            <person name="Abrahante J.E."/>
            <person name="Garbe J."/>
        </authorList>
    </citation>
    <scope>NUCLEOTIDE SEQUENCE</scope>
    <source>
        <strain evidence="2">Duluth1</strain>
        <tissue evidence="2">Whole animal</tissue>
    </source>
</reference>
<dbReference type="EMBL" id="JAIWYP010000005">
    <property type="protein sequence ID" value="KAH3829092.1"/>
    <property type="molecule type" value="Genomic_DNA"/>
</dbReference>
<comment type="caution">
    <text evidence="2">The sequence shown here is derived from an EMBL/GenBank/DDBJ whole genome shotgun (WGS) entry which is preliminary data.</text>
</comment>
<feature type="domain" description="PiggyBac transposable element-derived protein" evidence="1">
    <location>
        <begin position="21"/>
        <end position="76"/>
    </location>
</feature>
<keyword evidence="3" id="KW-1185">Reference proteome</keyword>
<dbReference type="Pfam" id="PF13843">
    <property type="entry name" value="DDE_Tnp_1_7"/>
    <property type="match status" value="1"/>
</dbReference>
<name>A0A9D4H6A3_DREPO</name>
<dbReference type="AlphaFoldDB" id="A0A9D4H6A3"/>
<gene>
    <name evidence="2" type="ORF">DPMN_131080</name>
</gene>
<accession>A0A9D4H6A3</accession>
<proteinExistence type="predicted"/>
<protein>
    <recommendedName>
        <fullName evidence="1">PiggyBac transposable element-derived protein domain-containing protein</fullName>
    </recommendedName>
</protein>
<organism evidence="2 3">
    <name type="scientific">Dreissena polymorpha</name>
    <name type="common">Zebra mussel</name>
    <name type="synonym">Mytilus polymorpha</name>
    <dbReference type="NCBI Taxonomy" id="45954"/>
    <lineage>
        <taxon>Eukaryota</taxon>
        <taxon>Metazoa</taxon>
        <taxon>Spiralia</taxon>
        <taxon>Lophotrochozoa</taxon>
        <taxon>Mollusca</taxon>
        <taxon>Bivalvia</taxon>
        <taxon>Autobranchia</taxon>
        <taxon>Heteroconchia</taxon>
        <taxon>Euheterodonta</taxon>
        <taxon>Imparidentia</taxon>
        <taxon>Neoheterodontei</taxon>
        <taxon>Myida</taxon>
        <taxon>Dreissenoidea</taxon>
        <taxon>Dreissenidae</taxon>
        <taxon>Dreissena</taxon>
    </lineage>
</organism>
<dbReference type="Proteomes" id="UP000828390">
    <property type="component" value="Unassembled WGS sequence"/>
</dbReference>
<evidence type="ECO:0000259" key="1">
    <source>
        <dbReference type="Pfam" id="PF13843"/>
    </source>
</evidence>